<feature type="domain" description="Integrase catalytic" evidence="2">
    <location>
        <begin position="283"/>
        <end position="469"/>
    </location>
</feature>
<dbReference type="Gene3D" id="2.30.30.130">
    <property type="entry name" value="Transposase, Mu, C-terminal"/>
    <property type="match status" value="1"/>
</dbReference>
<keyword evidence="1" id="KW-0175">Coiled coil</keyword>
<dbReference type="InterPro" id="IPR036397">
    <property type="entry name" value="RNaseH_sf"/>
</dbReference>
<dbReference type="SUPFAM" id="SSF53098">
    <property type="entry name" value="Ribonuclease H-like"/>
    <property type="match status" value="1"/>
</dbReference>
<dbReference type="SUPFAM" id="SSF50610">
    <property type="entry name" value="mu transposase, C-terminal domain"/>
    <property type="match status" value="1"/>
</dbReference>
<accession>A0A0B5FHW8</accession>
<dbReference type="InterPro" id="IPR015378">
    <property type="entry name" value="Transposase-like_Mu_C"/>
</dbReference>
<protein>
    <recommendedName>
        <fullName evidence="2">Integrase catalytic domain-containing protein</fullName>
    </recommendedName>
</protein>
<evidence type="ECO:0000259" key="2">
    <source>
        <dbReference type="PROSITE" id="PS50994"/>
    </source>
</evidence>
<dbReference type="GO" id="GO:0015074">
    <property type="term" value="P:DNA integration"/>
    <property type="evidence" value="ECO:0007669"/>
    <property type="project" value="InterPro"/>
</dbReference>
<dbReference type="Proteomes" id="UP000035036">
    <property type="component" value="Chromosome"/>
</dbReference>
<dbReference type="InterPro" id="IPR009004">
    <property type="entry name" value="Transposase_Mu_C"/>
</dbReference>
<dbReference type="InterPro" id="IPR001584">
    <property type="entry name" value="Integrase_cat-core"/>
</dbReference>
<dbReference type="GO" id="GO:0003676">
    <property type="term" value="F:nucleic acid binding"/>
    <property type="evidence" value="ECO:0007669"/>
    <property type="project" value="InterPro"/>
</dbReference>
<dbReference type="PROSITE" id="PS50994">
    <property type="entry name" value="INTEGRASE"/>
    <property type="match status" value="1"/>
</dbReference>
<evidence type="ECO:0000313" key="3">
    <source>
        <dbReference type="EMBL" id="AJF07792.1"/>
    </source>
</evidence>
<dbReference type="InterPro" id="IPR012337">
    <property type="entry name" value="RNaseH-like_sf"/>
</dbReference>
<dbReference type="STRING" id="483547.GSUB_16230"/>
<proteinExistence type="predicted"/>
<dbReference type="Pfam" id="PF09299">
    <property type="entry name" value="Mu-transpos_C"/>
    <property type="match status" value="1"/>
</dbReference>
<dbReference type="AlphaFoldDB" id="A0A0B5FHW8"/>
<dbReference type="RefSeq" id="WP_040201778.1">
    <property type="nucleotide sequence ID" value="NZ_CP010311.1"/>
</dbReference>
<feature type="coiled-coil region" evidence="1">
    <location>
        <begin position="597"/>
        <end position="624"/>
    </location>
</feature>
<gene>
    <name evidence="3" type="ORF">GSUB_16230</name>
</gene>
<reference evidence="3 4" key="1">
    <citation type="journal article" date="2015" name="Genome Announc.">
        <title>Genomes of Geoalkalibacter ferrihydriticus Z-0531T and Geoalkalibacter subterraneus Red1T, Two Haloalkaliphilic Metal-Reducing Deltaproteobacteria.</title>
        <authorList>
            <person name="Badalamenti J.P."/>
            <person name="Krajmalnik-Brown R."/>
            <person name="Torres C.I."/>
            <person name="Bond D.R."/>
        </authorList>
    </citation>
    <scope>NUCLEOTIDE SEQUENCE [LARGE SCALE GENOMIC DNA]</scope>
    <source>
        <strain evidence="3 4">Red1</strain>
    </source>
</reference>
<organism evidence="3 4">
    <name type="scientific">Geoalkalibacter subterraneus</name>
    <dbReference type="NCBI Taxonomy" id="483547"/>
    <lineage>
        <taxon>Bacteria</taxon>
        <taxon>Pseudomonadati</taxon>
        <taxon>Thermodesulfobacteriota</taxon>
        <taxon>Desulfuromonadia</taxon>
        <taxon>Desulfuromonadales</taxon>
        <taxon>Geoalkalibacteraceae</taxon>
        <taxon>Geoalkalibacter</taxon>
    </lineage>
</organism>
<dbReference type="Gene3D" id="3.30.420.10">
    <property type="entry name" value="Ribonuclease H-like superfamily/Ribonuclease H"/>
    <property type="match status" value="1"/>
</dbReference>
<keyword evidence="4" id="KW-1185">Reference proteome</keyword>
<sequence>MNVKTSDIAAALGVGDRAIRKRAANEGWTPLPKRAKGGGKVYDLAALPISREERELIRGYLADQQLGKLTEETRQIPEALPCDDPQTALATKEDAGLPAVIDVQDLGSLKTWQQRRMDARLVFIRLIERAEMEAGVSKGIDYLVRESKAGTLPEELQELVPVANARSGKGGARALSRRTLMRWWSDYKKSGGNYAALAPKTVEKDQLPPWAAAFLKQYQVPQKISVADAIERMKMVALPGEPIPSEGQARRFLKKFSRLDVQRGRKTASELRGQRMYRQRDVSEFLPLDIVQIDGHSFKAYVAHPSHGRPFHPEVCAVIDTVTKVVIGWSAGLAESATTVADAIRHGVTVDENKPVGGLPLFVYADKGAGNMAKVNIDKVAGLFPRVGINFESGRPGNPQGRGLVENLNKGLWIRAAKKLPTYTGKDMDTAVKRKVYLALDKEVKQAQKEQRDVQSDLMIPWAEFLLLMESAVEDYNRRPHSALPRITDPQTGRRRNMCPLEAWASWLERGWRPETLTDDEIALLFRPHQRVTTRKGIVRLWKNVYADAALEHYHGEQVMVGYDIHDASRVWVRDQEGRLIVIAKRDANKSAFFPVSKVEQAREERYKNRMRNVERRAEEIELERRGGPIEARKAPEVVEIAPEALEKSERIIAKVEKKGQADFMPSNDYEAYERLEAERKRGEALTEKEQQWLADYNAFLAGKGKKGLLRSGWQPFAERARKARGERGDE</sequence>
<dbReference type="HOGENOM" id="CLU_017655_0_0_7"/>
<dbReference type="EMBL" id="CP010311">
    <property type="protein sequence ID" value="AJF07792.1"/>
    <property type="molecule type" value="Genomic_DNA"/>
</dbReference>
<dbReference type="OrthoDB" id="5676324at2"/>
<evidence type="ECO:0000313" key="4">
    <source>
        <dbReference type="Proteomes" id="UP000035036"/>
    </source>
</evidence>
<dbReference type="KEGG" id="gsb:GSUB_16230"/>
<evidence type="ECO:0000256" key="1">
    <source>
        <dbReference type="SAM" id="Coils"/>
    </source>
</evidence>
<name>A0A0B5FHW8_9BACT</name>